<evidence type="ECO:0000256" key="1">
    <source>
        <dbReference type="ARBA" id="ARBA00004123"/>
    </source>
</evidence>
<protein>
    <recommendedName>
        <fullName evidence="4">COP9 signalosome complex subunit 3</fullName>
    </recommendedName>
</protein>
<name>A0A0L0VXX0_9BASI</name>
<keyword evidence="5" id="KW-0963">Cytoplasm</keyword>
<evidence type="ECO:0000256" key="4">
    <source>
        <dbReference type="ARBA" id="ARBA00014878"/>
    </source>
</evidence>
<evidence type="ECO:0000313" key="10">
    <source>
        <dbReference type="EMBL" id="KNF04144.1"/>
    </source>
</evidence>
<dbReference type="Pfam" id="PF22788">
    <property type="entry name" value="COP9_hel_rpt"/>
    <property type="match status" value="1"/>
</dbReference>
<evidence type="ECO:0000256" key="2">
    <source>
        <dbReference type="ARBA" id="ARBA00004496"/>
    </source>
</evidence>
<feature type="domain" description="PCI" evidence="9">
    <location>
        <begin position="205"/>
        <end position="384"/>
    </location>
</feature>
<dbReference type="InterPro" id="IPR050756">
    <property type="entry name" value="CSN3"/>
</dbReference>
<organism evidence="10 11">
    <name type="scientific">Puccinia striiformis f. sp. tritici PST-78</name>
    <dbReference type="NCBI Taxonomy" id="1165861"/>
    <lineage>
        <taxon>Eukaryota</taxon>
        <taxon>Fungi</taxon>
        <taxon>Dikarya</taxon>
        <taxon>Basidiomycota</taxon>
        <taxon>Pucciniomycotina</taxon>
        <taxon>Pucciniomycetes</taxon>
        <taxon>Pucciniales</taxon>
        <taxon>Pucciniaceae</taxon>
        <taxon>Puccinia</taxon>
    </lineage>
</organism>
<comment type="caution">
    <text evidence="10">The sequence shown here is derived from an EMBL/GenBank/DDBJ whole genome shotgun (WGS) entry which is preliminary data.</text>
</comment>
<feature type="compositionally biased region" description="Polar residues" evidence="8">
    <location>
        <begin position="445"/>
        <end position="466"/>
    </location>
</feature>
<reference evidence="11" key="1">
    <citation type="submission" date="2014-03" db="EMBL/GenBank/DDBJ databases">
        <title>The Genome Sequence of Puccinia striiformis f. sp. tritici PST-78.</title>
        <authorList>
            <consortium name="The Broad Institute Genome Sequencing Platform"/>
            <person name="Cuomo C."/>
            <person name="Hulbert S."/>
            <person name="Chen X."/>
            <person name="Walker B."/>
            <person name="Young S.K."/>
            <person name="Zeng Q."/>
            <person name="Gargeya S."/>
            <person name="Fitzgerald M."/>
            <person name="Haas B."/>
            <person name="Abouelleil A."/>
            <person name="Alvarado L."/>
            <person name="Arachchi H.M."/>
            <person name="Berlin A.M."/>
            <person name="Chapman S.B."/>
            <person name="Goldberg J."/>
            <person name="Griggs A."/>
            <person name="Gujja S."/>
            <person name="Hansen M."/>
            <person name="Howarth C."/>
            <person name="Imamovic A."/>
            <person name="Larimer J."/>
            <person name="McCowan C."/>
            <person name="Montmayeur A."/>
            <person name="Murphy C."/>
            <person name="Neiman D."/>
            <person name="Pearson M."/>
            <person name="Priest M."/>
            <person name="Roberts A."/>
            <person name="Saif S."/>
            <person name="Shea T."/>
            <person name="Sisk P."/>
            <person name="Sykes S."/>
            <person name="Wortman J."/>
            <person name="Nusbaum C."/>
            <person name="Birren B."/>
        </authorList>
    </citation>
    <scope>NUCLEOTIDE SEQUENCE [LARGE SCALE GENOMIC DNA]</scope>
    <source>
        <strain evidence="11">race PST-78</strain>
    </source>
</reference>
<sequence>MEPASSSFIDSIISNRNSPNKIIQLINSTTNNKETLCCLPATGAEDDPLDELIQPHTDAIAYYSILLSRLENCYNKIDTQKTLNHIIRFCSTITQNQLHLIAPTNNQEQLYAFVQLFIRWFSRAGQLQDAIEPLIQLIQANGPIHILTSLHHEFLKISIKTRSIELAVRLTDLDIDIDQQRYPIRYQDHLLYHYLAGTVQAMGGNYQRSTHLLTMTVSAPGQAISQIQVDAYKRLILVSLLMTSFPPILPPYTHPQFKTAFKTGNGTKAYLDFMGSYERAQTDPEAFTHLIKNAESQISHFQKDNNLGLIKNCLAVLPHKSIKKLTPIYTSIPLSKIDKIVGHLITNTGAENARNLVESMIENRELKAEIDPINNVLKFNDDHQQQNDDHDQSELIHSKLIEIVENVKVNELIIKEKSFEIERDQDLLKKLIIDIRSSSNDKHQSQQGTAQHHSSSNNEFGLGSNSNSGLMDRGLVDEELVDVGMAWDD</sequence>
<dbReference type="PANTHER" id="PTHR10758">
    <property type="entry name" value="26S PROTEASOME NON-ATPASE REGULATORY SUBUNIT 3/COP9 SIGNALOSOME COMPLEX SUBUNIT 3"/>
    <property type="match status" value="1"/>
</dbReference>
<evidence type="ECO:0000313" key="11">
    <source>
        <dbReference type="Proteomes" id="UP000054564"/>
    </source>
</evidence>
<comment type="similarity">
    <text evidence="3">Belongs to the CSN3 family.</text>
</comment>
<accession>A0A0L0VXX0</accession>
<dbReference type="InterPro" id="IPR055089">
    <property type="entry name" value="COP9_N"/>
</dbReference>
<dbReference type="GO" id="GO:0008180">
    <property type="term" value="C:COP9 signalosome"/>
    <property type="evidence" value="ECO:0007669"/>
    <property type="project" value="UniProtKB-KW"/>
</dbReference>
<proteinExistence type="inferred from homology"/>
<dbReference type="PANTHER" id="PTHR10758:SF1">
    <property type="entry name" value="COP9 SIGNALOSOME COMPLEX SUBUNIT 3"/>
    <property type="match status" value="1"/>
</dbReference>
<dbReference type="Proteomes" id="UP000054564">
    <property type="component" value="Unassembled WGS sequence"/>
</dbReference>
<keyword evidence="7" id="KW-0539">Nucleus</keyword>
<dbReference type="PROSITE" id="PS50250">
    <property type="entry name" value="PCI"/>
    <property type="match status" value="1"/>
</dbReference>
<evidence type="ECO:0000256" key="6">
    <source>
        <dbReference type="ARBA" id="ARBA00022790"/>
    </source>
</evidence>
<evidence type="ECO:0000256" key="5">
    <source>
        <dbReference type="ARBA" id="ARBA00022490"/>
    </source>
</evidence>
<keyword evidence="6" id="KW-0736">Signalosome</keyword>
<evidence type="ECO:0000256" key="8">
    <source>
        <dbReference type="SAM" id="MobiDB-lite"/>
    </source>
</evidence>
<dbReference type="STRING" id="1165861.A0A0L0VXX0"/>
<dbReference type="InterPro" id="IPR000717">
    <property type="entry name" value="PCI_dom"/>
</dbReference>
<evidence type="ECO:0000256" key="7">
    <source>
        <dbReference type="ARBA" id="ARBA00023242"/>
    </source>
</evidence>
<dbReference type="EMBL" id="AJIL01000014">
    <property type="protein sequence ID" value="KNF04144.1"/>
    <property type="molecule type" value="Genomic_DNA"/>
</dbReference>
<comment type="subcellular location">
    <subcellularLocation>
        <location evidence="2">Cytoplasm</location>
    </subcellularLocation>
    <subcellularLocation>
        <location evidence="1">Nucleus</location>
    </subcellularLocation>
</comment>
<feature type="region of interest" description="Disordered" evidence="8">
    <location>
        <begin position="439"/>
        <end position="466"/>
    </location>
</feature>
<evidence type="ECO:0000259" key="9">
    <source>
        <dbReference type="PROSITE" id="PS50250"/>
    </source>
</evidence>
<gene>
    <name evidence="10" type="ORF">PSTG_02847</name>
</gene>
<dbReference type="OrthoDB" id="29061at2759"/>
<keyword evidence="11" id="KW-1185">Reference proteome</keyword>
<dbReference type="Pfam" id="PF01399">
    <property type="entry name" value="PCI"/>
    <property type="match status" value="1"/>
</dbReference>
<evidence type="ECO:0000256" key="3">
    <source>
        <dbReference type="ARBA" id="ARBA00007084"/>
    </source>
</evidence>
<dbReference type="GO" id="GO:0005737">
    <property type="term" value="C:cytoplasm"/>
    <property type="evidence" value="ECO:0007669"/>
    <property type="project" value="UniProtKB-SubCell"/>
</dbReference>
<dbReference type="GO" id="GO:0006511">
    <property type="term" value="P:ubiquitin-dependent protein catabolic process"/>
    <property type="evidence" value="ECO:0007669"/>
    <property type="project" value="TreeGrafter"/>
</dbReference>
<dbReference type="AlphaFoldDB" id="A0A0L0VXX0"/>